<evidence type="ECO:0000313" key="2">
    <source>
        <dbReference type="EMBL" id="KAJ7301935.1"/>
    </source>
</evidence>
<comment type="caution">
    <text evidence="2">The sequence shown here is derived from an EMBL/GenBank/DDBJ whole genome shotgun (WGS) entry which is preliminary data.</text>
</comment>
<dbReference type="AlphaFoldDB" id="A0AAD7E8I8"/>
<feature type="compositionally biased region" description="Basic and acidic residues" evidence="1">
    <location>
        <begin position="67"/>
        <end position="76"/>
    </location>
</feature>
<gene>
    <name evidence="2" type="ORF">DFH08DRAFT_827042</name>
</gene>
<feature type="compositionally biased region" description="Basic and acidic residues" evidence="1">
    <location>
        <begin position="110"/>
        <end position="127"/>
    </location>
</feature>
<protein>
    <submittedName>
        <fullName evidence="2">Uncharacterized protein</fullName>
    </submittedName>
</protein>
<evidence type="ECO:0000256" key="1">
    <source>
        <dbReference type="SAM" id="MobiDB-lite"/>
    </source>
</evidence>
<feature type="compositionally biased region" description="Polar residues" evidence="1">
    <location>
        <begin position="93"/>
        <end position="107"/>
    </location>
</feature>
<feature type="region of interest" description="Disordered" evidence="1">
    <location>
        <begin position="61"/>
        <end position="127"/>
    </location>
</feature>
<sequence>MYYKTQIKYSALVGSLVLDVVARIRSDSSRRDGRGKQGKDPLSVALLSIKYMIGLAETRALASPEPSARECAKTNRETALPPQRMQEVDEVSEQVNPQRTPSKSSSPDAMWREDPYSKDKEEFDVLE</sequence>
<name>A0AAD7E8I8_9AGAR</name>
<evidence type="ECO:0000313" key="3">
    <source>
        <dbReference type="Proteomes" id="UP001218218"/>
    </source>
</evidence>
<organism evidence="2 3">
    <name type="scientific">Mycena albidolilacea</name>
    <dbReference type="NCBI Taxonomy" id="1033008"/>
    <lineage>
        <taxon>Eukaryota</taxon>
        <taxon>Fungi</taxon>
        <taxon>Dikarya</taxon>
        <taxon>Basidiomycota</taxon>
        <taxon>Agaricomycotina</taxon>
        <taxon>Agaricomycetes</taxon>
        <taxon>Agaricomycetidae</taxon>
        <taxon>Agaricales</taxon>
        <taxon>Marasmiineae</taxon>
        <taxon>Mycenaceae</taxon>
        <taxon>Mycena</taxon>
    </lineage>
</organism>
<dbReference type="EMBL" id="JARIHO010000123">
    <property type="protein sequence ID" value="KAJ7301935.1"/>
    <property type="molecule type" value="Genomic_DNA"/>
</dbReference>
<reference evidence="2" key="1">
    <citation type="submission" date="2023-03" db="EMBL/GenBank/DDBJ databases">
        <title>Massive genome expansion in bonnet fungi (Mycena s.s.) driven by repeated elements and novel gene families across ecological guilds.</title>
        <authorList>
            <consortium name="Lawrence Berkeley National Laboratory"/>
            <person name="Harder C.B."/>
            <person name="Miyauchi S."/>
            <person name="Viragh M."/>
            <person name="Kuo A."/>
            <person name="Thoen E."/>
            <person name="Andreopoulos B."/>
            <person name="Lu D."/>
            <person name="Skrede I."/>
            <person name="Drula E."/>
            <person name="Henrissat B."/>
            <person name="Morin E."/>
            <person name="Kohler A."/>
            <person name="Barry K."/>
            <person name="LaButti K."/>
            <person name="Morin E."/>
            <person name="Salamov A."/>
            <person name="Lipzen A."/>
            <person name="Mereny Z."/>
            <person name="Hegedus B."/>
            <person name="Baldrian P."/>
            <person name="Stursova M."/>
            <person name="Weitz H."/>
            <person name="Taylor A."/>
            <person name="Grigoriev I.V."/>
            <person name="Nagy L.G."/>
            <person name="Martin F."/>
            <person name="Kauserud H."/>
        </authorList>
    </citation>
    <scope>NUCLEOTIDE SEQUENCE</scope>
    <source>
        <strain evidence="2">CBHHK002</strain>
    </source>
</reference>
<keyword evidence="3" id="KW-1185">Reference proteome</keyword>
<dbReference type="Proteomes" id="UP001218218">
    <property type="component" value="Unassembled WGS sequence"/>
</dbReference>
<accession>A0AAD7E8I8</accession>
<proteinExistence type="predicted"/>